<evidence type="ECO:0000313" key="1">
    <source>
        <dbReference type="EMBL" id="KAF2472267.1"/>
    </source>
</evidence>
<keyword evidence="2" id="KW-1185">Reference proteome</keyword>
<sequence>MLQPRISPQFRPILLNFPKICTRCHQRPLRYPARTRTFTSTTAFLAASPDDEPEYIPKPLGRPIGFKKRPTSGIFIFPSSPPQSASTPQTPPKPSPTTWKESFKQRNLAKREGLKEEWSKSYFQDFKNITKYRSGKTFMANKQIFRRDVSLYFPNFTGETLASRGVLRDTTEVLEGRVSVVCVFSTDWGEKQARTFTGKSENPGLHELLEGNGDVAQMVEVNIEENPAKAWILKIVLWSLRRQKRKEDWGRYFLVRKGVSDYLREKIGLLNGRVGYVYLVDEHCKIRWAGSANAEGTEKDDLTRGFKRLIEDFKRENTSRPKARAGEERELEPQAVSAGAS</sequence>
<accession>A0ACB6R1Q2</accession>
<protein>
    <submittedName>
        <fullName evidence="1">Uncharacterized protein</fullName>
    </submittedName>
</protein>
<gene>
    <name evidence="1" type="ORF">BDR25DRAFT_284873</name>
</gene>
<reference evidence="1" key="1">
    <citation type="journal article" date="2020" name="Stud. Mycol.">
        <title>101 Dothideomycetes genomes: a test case for predicting lifestyles and emergence of pathogens.</title>
        <authorList>
            <person name="Haridas S."/>
            <person name="Albert R."/>
            <person name="Binder M."/>
            <person name="Bloem J."/>
            <person name="Labutti K."/>
            <person name="Salamov A."/>
            <person name="Andreopoulos B."/>
            <person name="Baker S."/>
            <person name="Barry K."/>
            <person name="Bills G."/>
            <person name="Bluhm B."/>
            <person name="Cannon C."/>
            <person name="Castanera R."/>
            <person name="Culley D."/>
            <person name="Daum C."/>
            <person name="Ezra D."/>
            <person name="Gonzalez J."/>
            <person name="Henrissat B."/>
            <person name="Kuo A."/>
            <person name="Liang C."/>
            <person name="Lipzen A."/>
            <person name="Lutzoni F."/>
            <person name="Magnuson J."/>
            <person name="Mondo S."/>
            <person name="Nolan M."/>
            <person name="Ohm R."/>
            <person name="Pangilinan J."/>
            <person name="Park H.-J."/>
            <person name="Ramirez L."/>
            <person name="Alfaro M."/>
            <person name="Sun H."/>
            <person name="Tritt A."/>
            <person name="Yoshinaga Y."/>
            <person name="Zwiers L.-H."/>
            <person name="Turgeon B."/>
            <person name="Goodwin S."/>
            <person name="Spatafora J."/>
            <person name="Crous P."/>
            <person name="Grigoriev I."/>
        </authorList>
    </citation>
    <scope>NUCLEOTIDE SEQUENCE</scope>
    <source>
        <strain evidence="1">ATCC 200398</strain>
    </source>
</reference>
<comment type="caution">
    <text evidence="1">The sequence shown here is derived from an EMBL/GenBank/DDBJ whole genome shotgun (WGS) entry which is preliminary data.</text>
</comment>
<organism evidence="1 2">
    <name type="scientific">Lindgomyces ingoldianus</name>
    <dbReference type="NCBI Taxonomy" id="673940"/>
    <lineage>
        <taxon>Eukaryota</taxon>
        <taxon>Fungi</taxon>
        <taxon>Dikarya</taxon>
        <taxon>Ascomycota</taxon>
        <taxon>Pezizomycotina</taxon>
        <taxon>Dothideomycetes</taxon>
        <taxon>Pleosporomycetidae</taxon>
        <taxon>Pleosporales</taxon>
        <taxon>Lindgomycetaceae</taxon>
        <taxon>Lindgomyces</taxon>
    </lineage>
</organism>
<evidence type="ECO:0000313" key="2">
    <source>
        <dbReference type="Proteomes" id="UP000799755"/>
    </source>
</evidence>
<name>A0ACB6R1Q2_9PLEO</name>
<dbReference type="EMBL" id="MU003503">
    <property type="protein sequence ID" value="KAF2472267.1"/>
    <property type="molecule type" value="Genomic_DNA"/>
</dbReference>
<proteinExistence type="predicted"/>
<dbReference type="Proteomes" id="UP000799755">
    <property type="component" value="Unassembled WGS sequence"/>
</dbReference>